<evidence type="ECO:0000259" key="7">
    <source>
        <dbReference type="Pfam" id="PF08546"/>
    </source>
</evidence>
<sequence length="409" mass="45378">MRFHVLGLGSIGSLLSHHLRRTIPPTNSITLIHRTQSQARDALSNGGSIRVEYNGLVTTANGFYSEGFEVPKSSRHISRQAKPREKNKEYESDISEPIESLFVTTKAHQTVPAIRRLLPRLSNQTTIVLMQNGMGVYEELVHNIFRNPQNRPHFILASNTHGAFRKGTYDIVHAGLGSIEFGIVPDPAERDFEAGFVDETVPKLERTPRIVDIASSTDDPSFEKYRSLRSTIAALLLLEPLNASWKPIAEIQTILRRKLVVNAIINPLTALMGCRNGDILNTAASHRLMQRICQEASDVYAAQVKAGSQTWLDSLTSQGMSTENVAIGRLPRALTRPMLEEEVLRVAKATKGNISSMLADIQHGRTTEIDFINGYLLKLGSTYHIEMPATATLLNLVKMRGAIPLDQML</sequence>
<feature type="domain" description="Ketopantoate reductase N-terminal" evidence="6">
    <location>
        <begin position="3"/>
        <end position="184"/>
    </location>
</feature>
<evidence type="ECO:0000313" key="8">
    <source>
        <dbReference type="EMBL" id="KAF9469856.1"/>
    </source>
</evidence>
<dbReference type="Gene3D" id="1.10.1040.10">
    <property type="entry name" value="N-(1-d-carboxylethyl)-l-norvaline Dehydrogenase, domain 2"/>
    <property type="match status" value="1"/>
</dbReference>
<dbReference type="PANTHER" id="PTHR43765">
    <property type="entry name" value="2-DEHYDROPANTOATE 2-REDUCTASE-RELATED"/>
    <property type="match status" value="1"/>
</dbReference>
<dbReference type="EMBL" id="MU150229">
    <property type="protein sequence ID" value="KAF9469856.1"/>
    <property type="molecule type" value="Genomic_DNA"/>
</dbReference>
<accession>A0A9P5YJG2</accession>
<dbReference type="InterPro" id="IPR013752">
    <property type="entry name" value="KPA_reductase"/>
</dbReference>
<proteinExistence type="inferred from homology"/>
<keyword evidence="9" id="KW-1185">Reference proteome</keyword>
<dbReference type="InterPro" id="IPR003710">
    <property type="entry name" value="ApbA"/>
</dbReference>
<dbReference type="Proteomes" id="UP000807353">
    <property type="component" value="Unassembled WGS sequence"/>
</dbReference>
<dbReference type="InterPro" id="IPR013332">
    <property type="entry name" value="KPR_N"/>
</dbReference>
<dbReference type="GO" id="GO:0005739">
    <property type="term" value="C:mitochondrion"/>
    <property type="evidence" value="ECO:0007669"/>
    <property type="project" value="TreeGrafter"/>
</dbReference>
<dbReference type="GO" id="GO:0008677">
    <property type="term" value="F:2-dehydropantoate 2-reductase activity"/>
    <property type="evidence" value="ECO:0007669"/>
    <property type="project" value="UniProtKB-EC"/>
</dbReference>
<dbReference type="InterPro" id="IPR013328">
    <property type="entry name" value="6PGD_dom2"/>
</dbReference>
<dbReference type="GO" id="GO:0015940">
    <property type="term" value="P:pantothenate biosynthetic process"/>
    <property type="evidence" value="ECO:0007669"/>
    <property type="project" value="InterPro"/>
</dbReference>
<evidence type="ECO:0000259" key="6">
    <source>
        <dbReference type="Pfam" id="PF02558"/>
    </source>
</evidence>
<dbReference type="SUPFAM" id="SSF48179">
    <property type="entry name" value="6-phosphogluconate dehydrogenase C-terminal domain-like"/>
    <property type="match status" value="1"/>
</dbReference>
<evidence type="ECO:0000256" key="2">
    <source>
        <dbReference type="ARBA" id="ARBA00013014"/>
    </source>
</evidence>
<dbReference type="SUPFAM" id="SSF51735">
    <property type="entry name" value="NAD(P)-binding Rossmann-fold domains"/>
    <property type="match status" value="1"/>
</dbReference>
<dbReference type="Pfam" id="PF08546">
    <property type="entry name" value="ApbA_C"/>
    <property type="match status" value="1"/>
</dbReference>
<evidence type="ECO:0000256" key="3">
    <source>
        <dbReference type="ARBA" id="ARBA00022857"/>
    </source>
</evidence>
<keyword evidence="3" id="KW-0521">NADP</keyword>
<feature type="domain" description="Ketopantoate reductase C-terminal" evidence="7">
    <location>
        <begin position="251"/>
        <end position="399"/>
    </location>
</feature>
<dbReference type="NCBIfam" id="TIGR00745">
    <property type="entry name" value="apbA_panE"/>
    <property type="match status" value="1"/>
</dbReference>
<dbReference type="InterPro" id="IPR008927">
    <property type="entry name" value="6-PGluconate_DH-like_C_sf"/>
</dbReference>
<comment type="caution">
    <text evidence="8">The sequence shown here is derived from an EMBL/GenBank/DDBJ whole genome shotgun (WGS) entry which is preliminary data.</text>
</comment>
<dbReference type="OrthoDB" id="73846at2759"/>
<gene>
    <name evidence="8" type="ORF">BDZ94DRAFT_1243417</name>
</gene>
<dbReference type="GO" id="GO:0050661">
    <property type="term" value="F:NADP binding"/>
    <property type="evidence" value="ECO:0007669"/>
    <property type="project" value="TreeGrafter"/>
</dbReference>
<dbReference type="EC" id="1.1.1.169" evidence="2"/>
<evidence type="ECO:0000256" key="1">
    <source>
        <dbReference type="ARBA" id="ARBA00007870"/>
    </source>
</evidence>
<evidence type="ECO:0000313" key="9">
    <source>
        <dbReference type="Proteomes" id="UP000807353"/>
    </source>
</evidence>
<dbReference type="InterPro" id="IPR050838">
    <property type="entry name" value="Ketopantoate_reductase"/>
</dbReference>
<dbReference type="Pfam" id="PF02558">
    <property type="entry name" value="ApbA"/>
    <property type="match status" value="1"/>
</dbReference>
<dbReference type="Gene3D" id="3.40.50.720">
    <property type="entry name" value="NAD(P)-binding Rossmann-like Domain"/>
    <property type="match status" value="1"/>
</dbReference>
<dbReference type="AlphaFoldDB" id="A0A9P5YJG2"/>
<protein>
    <recommendedName>
        <fullName evidence="2">2-dehydropantoate 2-reductase</fullName>
        <ecNumber evidence="2">1.1.1.169</ecNumber>
    </recommendedName>
    <alternativeName>
        <fullName evidence="5">Ketopantoate reductase</fullName>
    </alternativeName>
</protein>
<name>A0A9P5YJG2_9AGAR</name>
<reference evidence="8" key="1">
    <citation type="submission" date="2020-11" db="EMBL/GenBank/DDBJ databases">
        <authorList>
            <consortium name="DOE Joint Genome Institute"/>
            <person name="Ahrendt S."/>
            <person name="Riley R."/>
            <person name="Andreopoulos W."/>
            <person name="Labutti K."/>
            <person name="Pangilinan J."/>
            <person name="Ruiz-Duenas F.J."/>
            <person name="Barrasa J.M."/>
            <person name="Sanchez-Garcia M."/>
            <person name="Camarero S."/>
            <person name="Miyauchi S."/>
            <person name="Serrano A."/>
            <person name="Linde D."/>
            <person name="Babiker R."/>
            <person name="Drula E."/>
            <person name="Ayuso-Fernandez I."/>
            <person name="Pacheco R."/>
            <person name="Padilla G."/>
            <person name="Ferreira P."/>
            <person name="Barriuso J."/>
            <person name="Kellner H."/>
            <person name="Castanera R."/>
            <person name="Alfaro M."/>
            <person name="Ramirez L."/>
            <person name="Pisabarro A.G."/>
            <person name="Kuo A."/>
            <person name="Tritt A."/>
            <person name="Lipzen A."/>
            <person name="He G."/>
            <person name="Yan M."/>
            <person name="Ng V."/>
            <person name="Cullen D."/>
            <person name="Martin F."/>
            <person name="Rosso M.-N."/>
            <person name="Henrissat B."/>
            <person name="Hibbett D."/>
            <person name="Martinez A.T."/>
            <person name="Grigoriev I.V."/>
        </authorList>
    </citation>
    <scope>NUCLEOTIDE SEQUENCE</scope>
    <source>
        <strain evidence="8">CBS 247.69</strain>
    </source>
</reference>
<evidence type="ECO:0000256" key="4">
    <source>
        <dbReference type="ARBA" id="ARBA00023002"/>
    </source>
</evidence>
<dbReference type="PANTHER" id="PTHR43765:SF2">
    <property type="entry name" value="2-DEHYDROPANTOATE 2-REDUCTASE"/>
    <property type="match status" value="1"/>
</dbReference>
<evidence type="ECO:0000256" key="5">
    <source>
        <dbReference type="ARBA" id="ARBA00032024"/>
    </source>
</evidence>
<keyword evidence="4" id="KW-0560">Oxidoreductase</keyword>
<comment type="similarity">
    <text evidence="1">Belongs to the ketopantoate reductase family.</text>
</comment>
<dbReference type="InterPro" id="IPR036291">
    <property type="entry name" value="NAD(P)-bd_dom_sf"/>
</dbReference>
<organism evidence="8 9">
    <name type="scientific">Collybia nuda</name>
    <dbReference type="NCBI Taxonomy" id="64659"/>
    <lineage>
        <taxon>Eukaryota</taxon>
        <taxon>Fungi</taxon>
        <taxon>Dikarya</taxon>
        <taxon>Basidiomycota</taxon>
        <taxon>Agaricomycotina</taxon>
        <taxon>Agaricomycetes</taxon>
        <taxon>Agaricomycetidae</taxon>
        <taxon>Agaricales</taxon>
        <taxon>Tricholomatineae</taxon>
        <taxon>Clitocybaceae</taxon>
        <taxon>Collybia</taxon>
    </lineage>
</organism>